<gene>
    <name evidence="2" type="ORF">ACFQE1_10635</name>
</gene>
<accession>A0ABD5RZY0</accession>
<protein>
    <submittedName>
        <fullName evidence="2">Uncharacterized protein</fullName>
    </submittedName>
</protein>
<proteinExistence type="predicted"/>
<organism evidence="2 3">
    <name type="scientific">Halobium palmae</name>
    <dbReference type="NCBI Taxonomy" id="1776492"/>
    <lineage>
        <taxon>Archaea</taxon>
        <taxon>Methanobacteriati</taxon>
        <taxon>Methanobacteriota</taxon>
        <taxon>Stenosarchaea group</taxon>
        <taxon>Halobacteria</taxon>
        <taxon>Halobacteriales</taxon>
        <taxon>Haloferacaceae</taxon>
        <taxon>Halobium</taxon>
    </lineage>
</organism>
<evidence type="ECO:0000313" key="2">
    <source>
        <dbReference type="EMBL" id="MFC6724817.1"/>
    </source>
</evidence>
<comment type="caution">
    <text evidence="2">The sequence shown here is derived from an EMBL/GenBank/DDBJ whole genome shotgun (WGS) entry which is preliminary data.</text>
</comment>
<dbReference type="EMBL" id="JBHSWU010000290">
    <property type="protein sequence ID" value="MFC6724817.1"/>
    <property type="molecule type" value="Genomic_DNA"/>
</dbReference>
<dbReference type="Proteomes" id="UP001596328">
    <property type="component" value="Unassembled WGS sequence"/>
</dbReference>
<dbReference type="AlphaFoldDB" id="A0ABD5RZY0"/>
<evidence type="ECO:0000256" key="1">
    <source>
        <dbReference type="SAM" id="MobiDB-lite"/>
    </source>
</evidence>
<feature type="non-terminal residue" evidence="2">
    <location>
        <position position="1"/>
    </location>
</feature>
<reference evidence="2 3" key="1">
    <citation type="journal article" date="2019" name="Int. J. Syst. Evol. Microbiol.">
        <title>The Global Catalogue of Microorganisms (GCM) 10K type strain sequencing project: providing services to taxonomists for standard genome sequencing and annotation.</title>
        <authorList>
            <consortium name="The Broad Institute Genomics Platform"/>
            <consortium name="The Broad Institute Genome Sequencing Center for Infectious Disease"/>
            <person name="Wu L."/>
            <person name="Ma J."/>
        </authorList>
    </citation>
    <scope>NUCLEOTIDE SEQUENCE [LARGE SCALE GENOMIC DNA]</scope>
    <source>
        <strain evidence="2 3">NBRC 111368</strain>
    </source>
</reference>
<sequence>PSTASPRPSTTPVTTGDGGSATDGNATVSHWYDTSATVAGFEIPIAKIGIAVVGVILLDLSREFW</sequence>
<feature type="compositionally biased region" description="Low complexity" evidence="1">
    <location>
        <begin position="1"/>
        <end position="15"/>
    </location>
</feature>
<keyword evidence="3" id="KW-1185">Reference proteome</keyword>
<feature type="region of interest" description="Disordered" evidence="1">
    <location>
        <begin position="1"/>
        <end position="26"/>
    </location>
</feature>
<evidence type="ECO:0000313" key="3">
    <source>
        <dbReference type="Proteomes" id="UP001596328"/>
    </source>
</evidence>
<name>A0ABD5RZY0_9EURY</name>